<keyword evidence="10" id="KW-1185">Reference proteome</keyword>
<evidence type="ECO:0000259" key="5">
    <source>
        <dbReference type="Pfam" id="PF05592"/>
    </source>
</evidence>
<dbReference type="Pfam" id="PF17389">
    <property type="entry name" value="Bac_rhamnosid6H"/>
    <property type="match status" value="1"/>
</dbReference>
<evidence type="ECO:0000256" key="1">
    <source>
        <dbReference type="ARBA" id="ARBA00001445"/>
    </source>
</evidence>
<reference evidence="10" key="1">
    <citation type="journal article" date="2019" name="Int. J. Syst. Evol. Microbiol.">
        <title>The Global Catalogue of Microorganisms (GCM) 10K type strain sequencing project: providing services to taxonomists for standard genome sequencing and annotation.</title>
        <authorList>
            <consortium name="The Broad Institute Genomics Platform"/>
            <consortium name="The Broad Institute Genome Sequencing Center for Infectious Disease"/>
            <person name="Wu L."/>
            <person name="Ma J."/>
        </authorList>
    </citation>
    <scope>NUCLEOTIDE SEQUENCE [LARGE SCALE GENOMIC DNA]</scope>
    <source>
        <strain evidence="10">CECT 7956</strain>
    </source>
</reference>
<dbReference type="Pfam" id="PF05592">
    <property type="entry name" value="Bac_rhamnosid"/>
    <property type="match status" value="1"/>
</dbReference>
<dbReference type="SUPFAM" id="SSF49785">
    <property type="entry name" value="Galactose-binding domain-like"/>
    <property type="match status" value="2"/>
</dbReference>
<evidence type="ECO:0000256" key="3">
    <source>
        <dbReference type="ARBA" id="ARBA00022801"/>
    </source>
</evidence>
<keyword evidence="4" id="KW-0812">Transmembrane</keyword>
<dbReference type="EMBL" id="JBHRYQ010000001">
    <property type="protein sequence ID" value="MFC3809035.1"/>
    <property type="molecule type" value="Genomic_DNA"/>
</dbReference>
<dbReference type="Gene3D" id="2.60.120.260">
    <property type="entry name" value="Galactose-binding domain-like"/>
    <property type="match status" value="3"/>
</dbReference>
<dbReference type="InterPro" id="IPR035396">
    <property type="entry name" value="Bac_rhamnosid6H"/>
</dbReference>
<feature type="domain" description="Alpha-L-rhamnosidase concanavalin-like" evidence="5">
    <location>
        <begin position="399"/>
        <end position="488"/>
    </location>
</feature>
<dbReference type="Pfam" id="PF17390">
    <property type="entry name" value="Bac_rhamnosid_C"/>
    <property type="match status" value="1"/>
</dbReference>
<evidence type="ECO:0000259" key="8">
    <source>
        <dbReference type="Pfam" id="PF17390"/>
    </source>
</evidence>
<evidence type="ECO:0000313" key="9">
    <source>
        <dbReference type="EMBL" id="MFC3809035.1"/>
    </source>
</evidence>
<dbReference type="InterPro" id="IPR012341">
    <property type="entry name" value="6hp_glycosidase-like_sf"/>
</dbReference>
<dbReference type="GO" id="GO:0016787">
    <property type="term" value="F:hydrolase activity"/>
    <property type="evidence" value="ECO:0007669"/>
    <property type="project" value="UniProtKB-KW"/>
</dbReference>
<organism evidence="9 10">
    <name type="scientific">Lacihabitans lacunae</name>
    <dbReference type="NCBI Taxonomy" id="1028214"/>
    <lineage>
        <taxon>Bacteria</taxon>
        <taxon>Pseudomonadati</taxon>
        <taxon>Bacteroidota</taxon>
        <taxon>Cytophagia</taxon>
        <taxon>Cytophagales</taxon>
        <taxon>Leadbetterellaceae</taxon>
        <taxon>Lacihabitans</taxon>
    </lineage>
</organism>
<keyword evidence="4" id="KW-1133">Transmembrane helix</keyword>
<keyword evidence="4" id="KW-0472">Membrane</keyword>
<dbReference type="Gene3D" id="2.60.420.10">
    <property type="entry name" value="Maltose phosphorylase, domain 3"/>
    <property type="match status" value="1"/>
</dbReference>
<dbReference type="RefSeq" id="WP_379833494.1">
    <property type="nucleotide sequence ID" value="NZ_JBHRYQ010000001.1"/>
</dbReference>
<proteinExistence type="predicted"/>
<dbReference type="PANTHER" id="PTHR33307">
    <property type="entry name" value="ALPHA-RHAMNOSIDASE (EUROFUNG)"/>
    <property type="match status" value="1"/>
</dbReference>
<dbReference type="InterPro" id="IPR008979">
    <property type="entry name" value="Galactose-bd-like_sf"/>
</dbReference>
<name>A0ABV7YRP5_9BACT</name>
<dbReference type="InterPro" id="IPR035398">
    <property type="entry name" value="Bac_rhamnosid_C"/>
</dbReference>
<sequence length="1099" mass="125247">MYAKEQKYLIRKWLLVPKVYVNISIFLNLTFGVFLISFSAYSKVLPIDLKCEYRTNPLGIDNKTPRLSWILSEASPVRGQKQTAFQIIVASSKENLKKNIGDVWDSGKIKNSTSVNNIYAGKELKSGQFYFWKVRVWDVSGAMSEWSNSAKFAMGLLYPEDWKGSWILKNDQKKTDHNWYRKTFTLKDDAVSALVFVASFGYHELYVNGEKITDNVMNPVMSYMKKRIPYLTYDISDKLKKGDNVIAIWHAAGWARWQRITEYKNPPFVFKAQVNISSEGKEISMATDDSWKCKKSNSEYYGDWDILHFGGETIDDRKKEDEWNTIAYDDSNWINASIYKPTEVRNQNSLPIIKEDIPVKNTANFQINSEITAELSAQMVEPQVKFEVVKPIGVTANVDGTYMIDMGVNYTGFFEMKMHKGHEGDSVLFEISDQTEKVMNWNQKSKYIYGKSGEGVFTNRFNVAGGRWITVYGLKYKPQLVDIKGYVITNDRKRISKFESSSELLNQIYEINLDTYIANTMDGILVDCPHRERRGWGEVTVAAMYGDALPNFESGAYMDQYTQFLRDAQNEEGQINAIINENDRPFLMWKANSPITIWESYRMLGDKKILADNYESMTKWMTWLFNHSNFNTGGALITGKQGVLSFPGLGDWCTPRGNFWTSSNSPDAIHFNNSLYAFMLDNALQIATALGKADDAKVYAERLNVQREATHKMTYDSVTGKYGSGQQINQAFALIAGVTPASEKKKVEAVLVNNVLYDFPYYDTGSSGQALYTRYFTEFGERMDLIYELLQDRHHPSYGYFIDQGETTWPERWSSVGMSKIHTCYTGIGGYFIKGFGGIRPNENAFGMKSMLIKPALVGDLTFANTSYKSLYGNVVVNWTKNKNTACFHIEIPINTTAKIYLPATDKKVVKVGGQLAEKVKGIRFLGSEKNEAVGNYVIYEVTSGVYNFSVSNVPLVTFPEPLQKPENLSKIGRISASSMFIETEKLPGFEAFKANDEVDSTSWQANEANTQYLELEWIKPQIFNKVEINEVGDLIGNYKIQYWTGTQWKDLVIDQKCGRAKVHIFKEVKATKCRIFILDAIKAPSISEFKIFNDTKLK</sequence>
<evidence type="ECO:0000313" key="10">
    <source>
        <dbReference type="Proteomes" id="UP001595616"/>
    </source>
</evidence>
<feature type="domain" description="Alpha-L-rhamnosidase C-terminal" evidence="8">
    <location>
        <begin position="838"/>
        <end position="914"/>
    </location>
</feature>
<dbReference type="SUPFAM" id="SSF48208">
    <property type="entry name" value="Six-hairpin glycosidases"/>
    <property type="match status" value="1"/>
</dbReference>
<keyword evidence="3 9" id="KW-0378">Hydrolase</keyword>
<feature type="transmembrane region" description="Helical" evidence="4">
    <location>
        <begin position="20"/>
        <end position="41"/>
    </location>
</feature>
<comment type="caution">
    <text evidence="9">The sequence shown here is derived from an EMBL/GenBank/DDBJ whole genome shotgun (WGS) entry which is preliminary data.</text>
</comment>
<dbReference type="InterPro" id="IPR013737">
    <property type="entry name" value="Bac_rhamnosid_N"/>
</dbReference>
<evidence type="ECO:0000256" key="2">
    <source>
        <dbReference type="ARBA" id="ARBA00012652"/>
    </source>
</evidence>
<protein>
    <recommendedName>
        <fullName evidence="2">alpha-L-rhamnosidase</fullName>
        <ecNumber evidence="2">3.2.1.40</ecNumber>
    </recommendedName>
</protein>
<dbReference type="Gene3D" id="2.60.40.10">
    <property type="entry name" value="Immunoglobulins"/>
    <property type="match status" value="1"/>
</dbReference>
<dbReference type="InterPro" id="IPR008902">
    <property type="entry name" value="Rhamnosid_concanavalin"/>
</dbReference>
<evidence type="ECO:0000256" key="4">
    <source>
        <dbReference type="SAM" id="Phobius"/>
    </source>
</evidence>
<dbReference type="Proteomes" id="UP001595616">
    <property type="component" value="Unassembled WGS sequence"/>
</dbReference>
<dbReference type="InterPro" id="IPR008928">
    <property type="entry name" value="6-hairpin_glycosidase_sf"/>
</dbReference>
<evidence type="ECO:0000259" key="6">
    <source>
        <dbReference type="Pfam" id="PF08531"/>
    </source>
</evidence>
<dbReference type="InterPro" id="IPR013783">
    <property type="entry name" value="Ig-like_fold"/>
</dbReference>
<feature type="domain" description="Bacterial alpha-L-rhamnosidase N-terminal" evidence="6">
    <location>
        <begin position="191"/>
        <end position="353"/>
    </location>
</feature>
<accession>A0ABV7YRP5</accession>
<dbReference type="Pfam" id="PF25788">
    <property type="entry name" value="Ig_Rha78A_N"/>
    <property type="match status" value="1"/>
</dbReference>
<dbReference type="Pfam" id="PF08531">
    <property type="entry name" value="Bac_rhamnosid_N"/>
    <property type="match status" value="1"/>
</dbReference>
<dbReference type="Gene3D" id="1.50.10.10">
    <property type="match status" value="1"/>
</dbReference>
<dbReference type="PANTHER" id="PTHR33307:SF6">
    <property type="entry name" value="ALPHA-RHAMNOSIDASE (EUROFUNG)-RELATED"/>
    <property type="match status" value="1"/>
</dbReference>
<gene>
    <name evidence="9" type="ORF">ACFOOI_00090</name>
</gene>
<feature type="domain" description="Alpha-L-rhamnosidase six-hairpin glycosidase" evidence="7">
    <location>
        <begin position="494"/>
        <end position="833"/>
    </location>
</feature>
<dbReference type="InterPro" id="IPR016007">
    <property type="entry name" value="Alpha_rhamnosid"/>
</dbReference>
<comment type="catalytic activity">
    <reaction evidence="1">
        <text>Hydrolysis of terminal non-reducing alpha-L-rhamnose residues in alpha-L-rhamnosides.</text>
        <dbReference type="EC" id="3.2.1.40"/>
    </reaction>
</comment>
<dbReference type="EC" id="3.2.1.40" evidence="2"/>
<evidence type="ECO:0000259" key="7">
    <source>
        <dbReference type="Pfam" id="PF17389"/>
    </source>
</evidence>